<dbReference type="RefSeq" id="WP_218040993.1">
    <property type="nucleotide sequence ID" value="NZ_BAAAHL010000038.1"/>
</dbReference>
<evidence type="ECO:0000313" key="10">
    <source>
        <dbReference type="Proteomes" id="UP000331127"/>
    </source>
</evidence>
<evidence type="ECO:0000256" key="1">
    <source>
        <dbReference type="ARBA" id="ARBA00004651"/>
    </source>
</evidence>
<keyword evidence="7 8" id="KW-0472">Membrane</keyword>
<dbReference type="Proteomes" id="UP000331127">
    <property type="component" value="Unassembled WGS sequence"/>
</dbReference>
<comment type="subcellular location">
    <subcellularLocation>
        <location evidence="1">Cell membrane</location>
        <topology evidence="1">Multi-pass membrane protein</topology>
    </subcellularLocation>
</comment>
<reference evidence="9 10" key="1">
    <citation type="submission" date="2019-10" db="EMBL/GenBank/DDBJ databases">
        <title>Whole genome shotgun sequence of Acrocarpospora macrocephala NBRC 16266.</title>
        <authorList>
            <person name="Ichikawa N."/>
            <person name="Kimura A."/>
            <person name="Kitahashi Y."/>
            <person name="Komaki H."/>
            <person name="Oguchi A."/>
        </authorList>
    </citation>
    <scope>NUCLEOTIDE SEQUENCE [LARGE SCALE GENOMIC DNA]</scope>
    <source>
        <strain evidence="9 10">NBRC 16266</strain>
    </source>
</reference>
<dbReference type="AlphaFoldDB" id="A0A5M3WIF7"/>
<evidence type="ECO:0000256" key="6">
    <source>
        <dbReference type="ARBA" id="ARBA00022989"/>
    </source>
</evidence>
<keyword evidence="6 8" id="KW-1133">Transmembrane helix</keyword>
<proteinExistence type="predicted"/>
<evidence type="ECO:0000256" key="5">
    <source>
        <dbReference type="ARBA" id="ARBA00022692"/>
    </source>
</evidence>
<organism evidence="9 10">
    <name type="scientific">Acrocarpospora macrocephala</name>
    <dbReference type="NCBI Taxonomy" id="150177"/>
    <lineage>
        <taxon>Bacteria</taxon>
        <taxon>Bacillati</taxon>
        <taxon>Actinomycetota</taxon>
        <taxon>Actinomycetes</taxon>
        <taxon>Streptosporangiales</taxon>
        <taxon>Streptosporangiaceae</taxon>
        <taxon>Acrocarpospora</taxon>
    </lineage>
</organism>
<sequence>MDRFSGLYLGALFVLIFGLWTPDLFLTSGTLHSVASNQAIGAMLALAVLIPMAGGCYDLSVGAVAGISTVIVVTLQSNHGWSMGPAILVTVVIAAVAGLVNGFVVVKLRVDAFIATLGTATIIAAFQTIISDGAQPPLPRSPGWRDLTQQTVFGFQIVVIYLLLLTVLVWWVLEHTPAGRYIYAIGGNEEAAHLSGVAVGRWRWMSMIASAAIAGIAGVLYGSLTGPSLTYGPGLLLPAFAAAFLGTTQVRPGRPNAWGTLLAVYVLAIGVKGMQLVTGVQWLNDMFNGGALILAVAFAVWRQRRPGANSRKAGARPLAPARSGSE</sequence>
<keyword evidence="4" id="KW-0997">Cell inner membrane</keyword>
<evidence type="ECO:0000256" key="3">
    <source>
        <dbReference type="ARBA" id="ARBA00022475"/>
    </source>
</evidence>
<dbReference type="CDD" id="cd06579">
    <property type="entry name" value="TM_PBP1_transp_AraH_like"/>
    <property type="match status" value="1"/>
</dbReference>
<dbReference type="PANTHER" id="PTHR32196:SF21">
    <property type="entry name" value="ABC TRANSPORTER PERMEASE PROTEIN YPHD-RELATED"/>
    <property type="match status" value="1"/>
</dbReference>
<keyword evidence="5 8" id="KW-0812">Transmembrane</keyword>
<comment type="caution">
    <text evidence="9">The sequence shown here is derived from an EMBL/GenBank/DDBJ whole genome shotgun (WGS) entry which is preliminary data.</text>
</comment>
<feature type="transmembrane region" description="Helical" evidence="8">
    <location>
        <begin position="83"/>
        <end position="105"/>
    </location>
</feature>
<dbReference type="Pfam" id="PF02653">
    <property type="entry name" value="BPD_transp_2"/>
    <property type="match status" value="1"/>
</dbReference>
<feature type="transmembrane region" description="Helical" evidence="8">
    <location>
        <begin position="228"/>
        <end position="245"/>
    </location>
</feature>
<dbReference type="GO" id="GO:0022857">
    <property type="term" value="F:transmembrane transporter activity"/>
    <property type="evidence" value="ECO:0007669"/>
    <property type="project" value="InterPro"/>
</dbReference>
<feature type="transmembrane region" description="Helical" evidence="8">
    <location>
        <begin position="31"/>
        <end position="50"/>
    </location>
</feature>
<accession>A0A5M3WIF7</accession>
<feature type="transmembrane region" description="Helical" evidence="8">
    <location>
        <begin position="112"/>
        <end position="130"/>
    </location>
</feature>
<feature type="transmembrane region" description="Helical" evidence="8">
    <location>
        <begin position="257"/>
        <end position="276"/>
    </location>
</feature>
<keyword evidence="2" id="KW-0813">Transport</keyword>
<gene>
    <name evidence="9" type="ORF">Amac_020820</name>
</gene>
<feature type="transmembrane region" description="Helical" evidence="8">
    <location>
        <begin position="150"/>
        <end position="173"/>
    </location>
</feature>
<evidence type="ECO:0000256" key="4">
    <source>
        <dbReference type="ARBA" id="ARBA00022519"/>
    </source>
</evidence>
<evidence type="ECO:0000313" key="9">
    <source>
        <dbReference type="EMBL" id="GES08486.1"/>
    </source>
</evidence>
<feature type="transmembrane region" description="Helical" evidence="8">
    <location>
        <begin position="7"/>
        <end position="25"/>
    </location>
</feature>
<name>A0A5M3WIF7_9ACTN</name>
<dbReference type="InterPro" id="IPR001851">
    <property type="entry name" value="ABC_transp_permease"/>
</dbReference>
<dbReference type="GO" id="GO:0005886">
    <property type="term" value="C:plasma membrane"/>
    <property type="evidence" value="ECO:0007669"/>
    <property type="project" value="UniProtKB-SubCell"/>
</dbReference>
<dbReference type="PANTHER" id="PTHR32196">
    <property type="entry name" value="ABC TRANSPORTER PERMEASE PROTEIN YPHD-RELATED-RELATED"/>
    <property type="match status" value="1"/>
</dbReference>
<feature type="transmembrane region" description="Helical" evidence="8">
    <location>
        <begin position="282"/>
        <end position="301"/>
    </location>
</feature>
<evidence type="ECO:0000256" key="7">
    <source>
        <dbReference type="ARBA" id="ARBA00023136"/>
    </source>
</evidence>
<dbReference type="EMBL" id="BLAE01000010">
    <property type="protein sequence ID" value="GES08486.1"/>
    <property type="molecule type" value="Genomic_DNA"/>
</dbReference>
<feature type="transmembrane region" description="Helical" evidence="8">
    <location>
        <begin position="204"/>
        <end position="222"/>
    </location>
</feature>
<evidence type="ECO:0000256" key="2">
    <source>
        <dbReference type="ARBA" id="ARBA00022448"/>
    </source>
</evidence>
<evidence type="ECO:0000256" key="8">
    <source>
        <dbReference type="SAM" id="Phobius"/>
    </source>
</evidence>
<keyword evidence="10" id="KW-1185">Reference proteome</keyword>
<protein>
    <submittedName>
        <fullName evidence="9">Sugar ABC transporter permease</fullName>
    </submittedName>
</protein>
<keyword evidence="3" id="KW-1003">Cell membrane</keyword>